<proteinExistence type="predicted"/>
<name>A0ABX4YLW2_9LEPT</name>
<reference evidence="2" key="1">
    <citation type="submission" date="2018-01" db="EMBL/GenBank/DDBJ databases">
        <title>Genomic characterization of Leptospira inadai serogroup Lyme isolated from captured rat in Brazil and comparative analysis with human reference strain.</title>
        <authorList>
            <person name="Moreno L.Z."/>
            <person name="Loureiro A.P."/>
            <person name="Miraglia F."/>
            <person name="Kremer F.S."/>
            <person name="Eslabao M.R."/>
            <person name="Dellagostin O.A."/>
            <person name="Lilenbaum W."/>
            <person name="Moreno A.M."/>
        </authorList>
    </citation>
    <scope>NUCLEOTIDE SEQUENCE [LARGE SCALE GENOMIC DNA]</scope>
    <source>
        <strain evidence="2">M34/99</strain>
    </source>
</reference>
<dbReference type="InterPro" id="IPR054252">
    <property type="entry name" value="Pam3_gp18"/>
</dbReference>
<dbReference type="Proteomes" id="UP000094669">
    <property type="component" value="Unassembled WGS sequence"/>
</dbReference>
<evidence type="ECO:0000313" key="2">
    <source>
        <dbReference type="EMBL" id="PNV76144.1"/>
    </source>
</evidence>
<evidence type="ECO:0000259" key="1">
    <source>
        <dbReference type="Pfam" id="PF22479"/>
    </source>
</evidence>
<dbReference type="RefSeq" id="WP_010415788.1">
    <property type="nucleotide sequence ID" value="NZ_MCRM02000003.1"/>
</dbReference>
<protein>
    <recommendedName>
        <fullName evidence="1">Cyanophage baseplate Pam3 plug gp18 domain-containing protein</fullName>
    </recommendedName>
</protein>
<feature type="domain" description="Cyanophage baseplate Pam3 plug gp18" evidence="1">
    <location>
        <begin position="4"/>
        <end position="107"/>
    </location>
</feature>
<evidence type="ECO:0000313" key="3">
    <source>
        <dbReference type="Proteomes" id="UP000094669"/>
    </source>
</evidence>
<dbReference type="Pfam" id="PF22479">
    <property type="entry name" value="Pam3_gp18"/>
    <property type="match status" value="1"/>
</dbReference>
<dbReference type="EMBL" id="MCRM02000003">
    <property type="protein sequence ID" value="PNV76144.1"/>
    <property type="molecule type" value="Genomic_DNA"/>
</dbReference>
<accession>A0ABX4YLW2</accession>
<gene>
    <name evidence="2" type="ORF">BES34_003810</name>
</gene>
<keyword evidence="3" id="KW-1185">Reference proteome</keyword>
<organism evidence="2 3">
    <name type="scientific">Leptospira inadai serovar Lyme</name>
    <dbReference type="NCBI Taxonomy" id="293084"/>
    <lineage>
        <taxon>Bacteria</taxon>
        <taxon>Pseudomonadati</taxon>
        <taxon>Spirochaetota</taxon>
        <taxon>Spirochaetia</taxon>
        <taxon>Leptospirales</taxon>
        <taxon>Leptospiraceae</taxon>
        <taxon>Leptospira</taxon>
    </lineage>
</organism>
<sequence length="113" mass="12719">MDLQYLPLTVDEVPVEKDFLIGETYSFRFLYNDRTDFYTCTILDLDGNILFITKILYATPLIDSVVEGLNVNRKILPLNPQEIEQASILQGQVVNRASLGSTILLLLGNIIPS</sequence>
<comment type="caution">
    <text evidence="2">The sequence shown here is derived from an EMBL/GenBank/DDBJ whole genome shotgun (WGS) entry which is preliminary data.</text>
</comment>